<sequence>MPFGLTRASSDEQKYVCGCNLQDYHQVFTKDYFSVREHTHTHSINAIAGFGCKERRENFGQVISSFLALTYTQSKHTTPRVHPEVALWPSALPLWVAVVSRAGEARRSAGPHGLACCKLDSFVSWNSIKFLRNCVIICGMEFENSECKFTCTSGKCLYRASLLCNEQNDCGDNSDEENCLLVTEHPPPSIFS</sequence>
<comment type="caution">
    <text evidence="3">The sequence shown here is derived from an EMBL/GenBank/DDBJ whole genome shotgun (WGS) entry which is preliminary data.</text>
</comment>
<dbReference type="SUPFAM" id="SSF57424">
    <property type="entry name" value="LDL receptor-like module"/>
    <property type="match status" value="1"/>
</dbReference>
<accession>V8P773</accession>
<dbReference type="PROSITE" id="PS01209">
    <property type="entry name" value="LDLRA_1"/>
    <property type="match status" value="1"/>
</dbReference>
<keyword evidence="1 2" id="KW-1015">Disulfide bond</keyword>
<dbReference type="InterPro" id="IPR023415">
    <property type="entry name" value="LDLR_class-A_CS"/>
</dbReference>
<dbReference type="InterPro" id="IPR002172">
    <property type="entry name" value="LDrepeatLR_classA_rpt"/>
</dbReference>
<keyword evidence="4" id="KW-1185">Reference proteome</keyword>
<feature type="non-terminal residue" evidence="3">
    <location>
        <position position="192"/>
    </location>
</feature>
<dbReference type="Pfam" id="PF00057">
    <property type="entry name" value="Ldl_recept_a"/>
    <property type="match status" value="1"/>
</dbReference>
<feature type="disulfide bond" evidence="2">
    <location>
        <begin position="164"/>
        <end position="179"/>
    </location>
</feature>
<proteinExistence type="predicted"/>
<gene>
    <name evidence="3" type="ORF">L345_04013</name>
</gene>
<evidence type="ECO:0000313" key="3">
    <source>
        <dbReference type="EMBL" id="ETE70180.1"/>
    </source>
</evidence>
<dbReference type="EMBL" id="AZIM01000599">
    <property type="protein sequence ID" value="ETE70180.1"/>
    <property type="molecule type" value="Genomic_DNA"/>
</dbReference>
<dbReference type="Proteomes" id="UP000018936">
    <property type="component" value="Unassembled WGS sequence"/>
</dbReference>
<comment type="caution">
    <text evidence="2">Lacks conserved residue(s) required for the propagation of feature annotation.</text>
</comment>
<feature type="non-terminal residue" evidence="3">
    <location>
        <position position="1"/>
    </location>
</feature>
<evidence type="ECO:0000313" key="4">
    <source>
        <dbReference type="Proteomes" id="UP000018936"/>
    </source>
</evidence>
<dbReference type="PROSITE" id="PS50068">
    <property type="entry name" value="LDLRA_2"/>
    <property type="match status" value="1"/>
</dbReference>
<dbReference type="AlphaFoldDB" id="V8P773"/>
<name>V8P773_OPHHA</name>
<reference evidence="3 4" key="1">
    <citation type="journal article" date="2013" name="Proc. Natl. Acad. Sci. U.S.A.">
        <title>The king cobra genome reveals dynamic gene evolution and adaptation in the snake venom system.</title>
        <authorList>
            <person name="Vonk F.J."/>
            <person name="Casewell N.R."/>
            <person name="Henkel C.V."/>
            <person name="Heimberg A.M."/>
            <person name="Jansen H.J."/>
            <person name="McCleary R.J."/>
            <person name="Kerkkamp H.M."/>
            <person name="Vos R.A."/>
            <person name="Guerreiro I."/>
            <person name="Calvete J.J."/>
            <person name="Wuster W."/>
            <person name="Woods A.E."/>
            <person name="Logan J.M."/>
            <person name="Harrison R.A."/>
            <person name="Castoe T.A."/>
            <person name="de Koning A.P."/>
            <person name="Pollock D.D."/>
            <person name="Yandell M."/>
            <person name="Calderon D."/>
            <person name="Renjifo C."/>
            <person name="Currier R.B."/>
            <person name="Salgado D."/>
            <person name="Pla D."/>
            <person name="Sanz L."/>
            <person name="Hyder A.S."/>
            <person name="Ribeiro J.M."/>
            <person name="Arntzen J.W."/>
            <person name="van den Thillart G.E."/>
            <person name="Boetzer M."/>
            <person name="Pirovano W."/>
            <person name="Dirks R.P."/>
            <person name="Spaink H.P."/>
            <person name="Duboule D."/>
            <person name="McGlinn E."/>
            <person name="Kini R.M."/>
            <person name="Richardson M.K."/>
        </authorList>
    </citation>
    <scope>NUCLEOTIDE SEQUENCE</scope>
    <source>
        <tissue evidence="3">Blood</tissue>
    </source>
</reference>
<dbReference type="CDD" id="cd00112">
    <property type="entry name" value="LDLa"/>
    <property type="match status" value="1"/>
</dbReference>
<dbReference type="InterPro" id="IPR036055">
    <property type="entry name" value="LDL_receptor-like_sf"/>
</dbReference>
<dbReference type="OrthoDB" id="10038550at2759"/>
<dbReference type="SMART" id="SM00192">
    <property type="entry name" value="LDLa"/>
    <property type="match status" value="1"/>
</dbReference>
<evidence type="ECO:0000256" key="2">
    <source>
        <dbReference type="PROSITE-ProRule" id="PRU00124"/>
    </source>
</evidence>
<evidence type="ECO:0000256" key="1">
    <source>
        <dbReference type="ARBA" id="ARBA00023157"/>
    </source>
</evidence>
<protein>
    <submittedName>
        <fullName evidence="3">Uncharacterized protein</fullName>
    </submittedName>
</protein>
<organism evidence="3 4">
    <name type="scientific">Ophiophagus hannah</name>
    <name type="common">King cobra</name>
    <name type="synonym">Naja hannah</name>
    <dbReference type="NCBI Taxonomy" id="8665"/>
    <lineage>
        <taxon>Eukaryota</taxon>
        <taxon>Metazoa</taxon>
        <taxon>Chordata</taxon>
        <taxon>Craniata</taxon>
        <taxon>Vertebrata</taxon>
        <taxon>Euteleostomi</taxon>
        <taxon>Lepidosauria</taxon>
        <taxon>Squamata</taxon>
        <taxon>Bifurcata</taxon>
        <taxon>Unidentata</taxon>
        <taxon>Episquamata</taxon>
        <taxon>Toxicofera</taxon>
        <taxon>Serpentes</taxon>
        <taxon>Colubroidea</taxon>
        <taxon>Elapidae</taxon>
        <taxon>Elapinae</taxon>
        <taxon>Ophiophagus</taxon>
    </lineage>
</organism>
<dbReference type="Gene3D" id="4.10.400.10">
    <property type="entry name" value="Low-density Lipoprotein Receptor"/>
    <property type="match status" value="1"/>
</dbReference>